<reference evidence="1 2" key="1">
    <citation type="journal article" date="2019" name="Int. J. Syst. Evol. Microbiol.">
        <title>The Global Catalogue of Microorganisms (GCM) 10K type strain sequencing project: providing services to taxonomists for standard genome sequencing and annotation.</title>
        <authorList>
            <consortium name="The Broad Institute Genomics Platform"/>
            <consortium name="The Broad Institute Genome Sequencing Center for Infectious Disease"/>
            <person name="Wu L."/>
            <person name="Ma J."/>
        </authorList>
    </citation>
    <scope>NUCLEOTIDE SEQUENCE [LARGE SCALE GENOMIC DNA]</scope>
    <source>
        <strain evidence="1 2">JCM 15421</strain>
    </source>
</reference>
<name>A0ABN1IEE8_9GAMM</name>
<dbReference type="EMBL" id="BAAAEU010000006">
    <property type="protein sequence ID" value="GAA0710570.1"/>
    <property type="molecule type" value="Genomic_DNA"/>
</dbReference>
<evidence type="ECO:0000313" key="2">
    <source>
        <dbReference type="Proteomes" id="UP001501523"/>
    </source>
</evidence>
<sequence length="59" mass="6371">MAAQVARDFHRGETVLDAEFAHGILIGVQHKLVVPAYAGTQCLHVHPKTLGPGVRRGDE</sequence>
<evidence type="ECO:0000313" key="1">
    <source>
        <dbReference type="EMBL" id="GAA0710570.1"/>
    </source>
</evidence>
<organism evidence="1 2">
    <name type="scientific">Dokdonella soli</name>
    <dbReference type="NCBI Taxonomy" id="529810"/>
    <lineage>
        <taxon>Bacteria</taxon>
        <taxon>Pseudomonadati</taxon>
        <taxon>Pseudomonadota</taxon>
        <taxon>Gammaproteobacteria</taxon>
        <taxon>Lysobacterales</taxon>
        <taxon>Rhodanobacteraceae</taxon>
        <taxon>Dokdonella</taxon>
    </lineage>
</organism>
<keyword evidence="2" id="KW-1185">Reference proteome</keyword>
<comment type="caution">
    <text evidence="1">The sequence shown here is derived from an EMBL/GenBank/DDBJ whole genome shotgun (WGS) entry which is preliminary data.</text>
</comment>
<accession>A0ABN1IEE8</accession>
<proteinExistence type="predicted"/>
<protein>
    <submittedName>
        <fullName evidence="1">Uncharacterized protein</fullName>
    </submittedName>
</protein>
<dbReference type="Proteomes" id="UP001501523">
    <property type="component" value="Unassembled WGS sequence"/>
</dbReference>
<gene>
    <name evidence="1" type="ORF">GCM10009105_11790</name>
</gene>